<gene>
    <name evidence="2" type="ORF">F8M41_011213</name>
</gene>
<keyword evidence="3" id="KW-1185">Reference proteome</keyword>
<feature type="compositionally biased region" description="Acidic residues" evidence="1">
    <location>
        <begin position="264"/>
        <end position="273"/>
    </location>
</feature>
<evidence type="ECO:0000256" key="1">
    <source>
        <dbReference type="SAM" id="MobiDB-lite"/>
    </source>
</evidence>
<dbReference type="EMBL" id="WTPW01000024">
    <property type="protein sequence ID" value="KAF0558059.1"/>
    <property type="molecule type" value="Genomic_DNA"/>
</dbReference>
<feature type="region of interest" description="Disordered" evidence="1">
    <location>
        <begin position="259"/>
        <end position="288"/>
    </location>
</feature>
<dbReference type="AlphaFoldDB" id="A0A8H4B418"/>
<name>A0A8H4B418_GIGMA</name>
<proteinExistence type="predicted"/>
<accession>A0A8H4B418</accession>
<organism evidence="2 3">
    <name type="scientific">Gigaspora margarita</name>
    <dbReference type="NCBI Taxonomy" id="4874"/>
    <lineage>
        <taxon>Eukaryota</taxon>
        <taxon>Fungi</taxon>
        <taxon>Fungi incertae sedis</taxon>
        <taxon>Mucoromycota</taxon>
        <taxon>Glomeromycotina</taxon>
        <taxon>Glomeromycetes</taxon>
        <taxon>Diversisporales</taxon>
        <taxon>Gigasporaceae</taxon>
        <taxon>Gigaspora</taxon>
    </lineage>
</organism>
<sequence length="305" mass="34762">MKSIKFNSDRKAEIMRSFIQKNLKNKKIQPYSDIVDISTNPDTITSTSQQLQQQPAAPISQQLQQQPATPLIFSELSGENPDKIWESVNSKLHSVFGSVVQFEKKANGKNSRQVKKWKIIKVVKSEKVADALRSSGVEVINSIDRYAAINERNNNIEFGYNLNSIRIGLNQWVDKEVFLNKVERSLDLEKLKHFLNLTKAYGSRKIIFKAKTPYDSFKKLIEQSLLRGNNSKPISFKKANNMPLGKKVTSKSKIVGKNQIFENENSEDSDGDSGLERENDNYEAINDNETHMLDIELDDTDAMEF</sequence>
<evidence type="ECO:0000313" key="3">
    <source>
        <dbReference type="Proteomes" id="UP000439903"/>
    </source>
</evidence>
<dbReference type="Proteomes" id="UP000439903">
    <property type="component" value="Unassembled WGS sequence"/>
</dbReference>
<evidence type="ECO:0000313" key="2">
    <source>
        <dbReference type="EMBL" id="KAF0558059.1"/>
    </source>
</evidence>
<comment type="caution">
    <text evidence="2">The sequence shown here is derived from an EMBL/GenBank/DDBJ whole genome shotgun (WGS) entry which is preliminary data.</text>
</comment>
<reference evidence="2 3" key="1">
    <citation type="journal article" date="2019" name="Environ. Microbiol.">
        <title>At the nexus of three kingdoms: the genome of the mycorrhizal fungus Gigaspora margarita provides insights into plant, endobacterial and fungal interactions.</title>
        <authorList>
            <person name="Venice F."/>
            <person name="Ghignone S."/>
            <person name="Salvioli di Fossalunga A."/>
            <person name="Amselem J."/>
            <person name="Novero M."/>
            <person name="Xianan X."/>
            <person name="Sedzielewska Toro K."/>
            <person name="Morin E."/>
            <person name="Lipzen A."/>
            <person name="Grigoriev I.V."/>
            <person name="Henrissat B."/>
            <person name="Martin F.M."/>
            <person name="Bonfante P."/>
        </authorList>
    </citation>
    <scope>NUCLEOTIDE SEQUENCE [LARGE SCALE GENOMIC DNA]</scope>
    <source>
        <strain evidence="2 3">BEG34</strain>
    </source>
</reference>
<protein>
    <submittedName>
        <fullName evidence="2">Uncharacterized protein</fullName>
    </submittedName>
</protein>